<feature type="transmembrane region" description="Helical" evidence="1">
    <location>
        <begin position="121"/>
        <end position="139"/>
    </location>
</feature>
<dbReference type="AlphaFoldDB" id="A0A6J6EK82"/>
<dbReference type="Gene3D" id="3.30.565.10">
    <property type="entry name" value="Histidine kinase-like ATPase, C-terminal domain"/>
    <property type="match status" value="1"/>
</dbReference>
<keyword evidence="1" id="KW-1133">Transmembrane helix</keyword>
<dbReference type="SUPFAM" id="SSF103473">
    <property type="entry name" value="MFS general substrate transporter"/>
    <property type="match status" value="1"/>
</dbReference>
<reference evidence="2" key="1">
    <citation type="submission" date="2020-05" db="EMBL/GenBank/DDBJ databases">
        <authorList>
            <person name="Chiriac C."/>
            <person name="Salcher M."/>
            <person name="Ghai R."/>
            <person name="Kavagutti S V."/>
        </authorList>
    </citation>
    <scope>NUCLEOTIDE SEQUENCE</scope>
</reference>
<dbReference type="EMBL" id="CAEZTM010000037">
    <property type="protein sequence ID" value="CAB4573348.1"/>
    <property type="molecule type" value="Genomic_DNA"/>
</dbReference>
<proteinExistence type="predicted"/>
<feature type="transmembrane region" description="Helical" evidence="1">
    <location>
        <begin position="280"/>
        <end position="305"/>
    </location>
</feature>
<name>A0A6J6EK82_9ZZZZ</name>
<sequence>MNPRWRELKERVGGRYALSLTVFLIGSPFWILGFVLNEPTSFTTVDGLITGLGLATAGQVAMGLTLWLGHLTVGRHRRERPMSLTAACLVWSASALTRLGVIVGGLDVVGLPDDVPLSTRIAVSVLMATVGYAVGSYALDALVRFRDQRAELLKQLLDSEDQLFSHRSTVLAMKTALVERVDQQMDESRESSTRSLDHLEKALVERSDVKPALDELRQLSDETWKRVSEALWFAAPREAPKIRTRELLSLYATAGPFRVPMLALVTLFLYLVVYSRVFDAAIGALVSLAWLGGAVAFGFFANWVLAKLPRFVLAALGVSLGMMIFSSIPLLFVAHLLGLSASSPPRVVAVHAISLILVAIASLPATLNLARQAILNNLQKHIGQATLEKLHIESQLAIVSQKLASQLHGDVRGNFLAAVLNLQRHVDKNHVEEALDDIGKLRIALSEHLELASAERTDAQLLREFLSNWSAILDISVDSPLAHVPDEFMPAVHTVVVDAINNAVRHGGADWVRIGFALEPDALILTIRNNGTHRESNRVGLGTRHLNQVAPNKWSRYSDAGGNVQLVVRLEREHLSARSSPV</sequence>
<feature type="transmembrane region" description="Helical" evidence="1">
    <location>
        <begin position="12"/>
        <end position="36"/>
    </location>
</feature>
<feature type="transmembrane region" description="Helical" evidence="1">
    <location>
        <begin position="48"/>
        <end position="69"/>
    </location>
</feature>
<keyword evidence="1" id="KW-0812">Transmembrane</keyword>
<feature type="transmembrane region" description="Helical" evidence="1">
    <location>
        <begin position="247"/>
        <end position="274"/>
    </location>
</feature>
<dbReference type="InterPro" id="IPR036259">
    <property type="entry name" value="MFS_trans_sf"/>
</dbReference>
<feature type="transmembrane region" description="Helical" evidence="1">
    <location>
        <begin position="81"/>
        <end position="101"/>
    </location>
</feature>
<accession>A0A6J6EK82</accession>
<feature type="transmembrane region" description="Helical" evidence="1">
    <location>
        <begin position="312"/>
        <end position="337"/>
    </location>
</feature>
<dbReference type="SUPFAM" id="SSF55874">
    <property type="entry name" value="ATPase domain of HSP90 chaperone/DNA topoisomerase II/histidine kinase"/>
    <property type="match status" value="1"/>
</dbReference>
<protein>
    <submittedName>
        <fullName evidence="2">Unannotated protein</fullName>
    </submittedName>
</protein>
<dbReference type="InterPro" id="IPR036890">
    <property type="entry name" value="HATPase_C_sf"/>
</dbReference>
<gene>
    <name evidence="2" type="ORF">UFOPK1684_00883</name>
</gene>
<evidence type="ECO:0000256" key="1">
    <source>
        <dbReference type="SAM" id="Phobius"/>
    </source>
</evidence>
<keyword evidence="1" id="KW-0472">Membrane</keyword>
<evidence type="ECO:0000313" key="2">
    <source>
        <dbReference type="EMBL" id="CAB4573348.1"/>
    </source>
</evidence>
<organism evidence="2">
    <name type="scientific">freshwater metagenome</name>
    <dbReference type="NCBI Taxonomy" id="449393"/>
    <lineage>
        <taxon>unclassified sequences</taxon>
        <taxon>metagenomes</taxon>
        <taxon>ecological metagenomes</taxon>
    </lineage>
</organism>
<feature type="transmembrane region" description="Helical" evidence="1">
    <location>
        <begin position="349"/>
        <end position="370"/>
    </location>
</feature>